<evidence type="ECO:0000313" key="3">
    <source>
        <dbReference type="EMBL" id="BCX46276.1"/>
    </source>
</evidence>
<proteinExistence type="predicted"/>
<accession>A0ABM7R6S8</accession>
<protein>
    <recommendedName>
        <fullName evidence="5">PDZ domain-containing protein</fullName>
    </recommendedName>
</protein>
<evidence type="ECO:0000313" key="4">
    <source>
        <dbReference type="Proteomes" id="UP001374893"/>
    </source>
</evidence>
<reference evidence="3 4" key="1">
    <citation type="submission" date="2021-06" db="EMBL/GenBank/DDBJ databases">
        <title>Complete genome of Haloferula helveola possessing various polysaccharide degrading enzymes.</title>
        <authorList>
            <person name="Takami H."/>
            <person name="Huang C."/>
            <person name="Hamasaki K."/>
        </authorList>
    </citation>
    <scope>NUCLEOTIDE SEQUENCE [LARGE SCALE GENOMIC DNA]</scope>
    <source>
        <strain evidence="3 4">CN-1</strain>
    </source>
</reference>
<dbReference type="SUPFAM" id="SSF48371">
    <property type="entry name" value="ARM repeat"/>
    <property type="match status" value="1"/>
</dbReference>
<dbReference type="Pfam" id="PF19805">
    <property type="entry name" value="DUF6288"/>
    <property type="match status" value="2"/>
</dbReference>
<keyword evidence="4" id="KW-1185">Reference proteome</keyword>
<feature type="region of interest" description="Disordered" evidence="1">
    <location>
        <begin position="46"/>
        <end position="72"/>
    </location>
</feature>
<dbReference type="Proteomes" id="UP001374893">
    <property type="component" value="Chromosome"/>
</dbReference>
<dbReference type="Pfam" id="PF13646">
    <property type="entry name" value="HEAT_2"/>
    <property type="match status" value="1"/>
</dbReference>
<sequence length="1326" mass="145091">MKIVKFPALLLLSGCFVIPVSADERTLTPEQMEALANAGDLQEEVAPRPANLPDLTKGDPIPAGGKNPPPTWTLGPTGIVATFAGRYAGDQLQVQGALKGSPADGKFVTGDVLVGMNGRKFEAGGNLAILIGDAIVEAEREKNGGLITFEVWRDKNYVARTGKQDVSSVDIDEIFAEARDDNSLYDWKPEEEREQEVRQMGFDKYPIDPETLEVELKLRVFPDYSDTAPYDCPKTAAILDDAWKVLEKKFIANPQDKRSGRGGIVEAIALVSSGKPEHRKLIHDWVRGPHSPWKPPTEPIGAMFKPGYRGYKGYQSWHKGYVGLNCALYYEATGDDYVVPALRKLAVETAMGQSGHGSWGHTFSYPSFNGGELHRMNPGYGALNAAGNRCFFLITLAQKLGIEDPEIDQAVDRARKFFGSYIDQGCIPYGDHAAYGSDDSNGKNTGVAFSLKLLGDEYGAKYFAMMSSHCAFTRRGGHGHDYHGNWSSWAAGLCGPEVRAYNERNLRWRRTLCRMFDGSFVYHSPTGTYGALRDPTATEVLHQAVYLKQTLITGKDPNENLYPTEREMKQLLTSAAGQFNDPWLKELAGKPVGERSTDEVIDLLDIFYPKARQNFAKEVGKRYQAGEKDILPKLVALLDSEEPRFRDGGLKALGACGNDAVLESLSKVTPLLKDPADFVRITAVKVVSGATDSEETQLAMLDATLDEPKSIAPNSVRNVTQGALFGKDNPLANKPFESEVDDDKMRQALENLLLLDPAGKTFVGSRTSVWEKDTVIRIAGPLTYAAEEEQIADQMFANRAAPAQAMLSKFGYREAAEATAHRLRKLAAVRRDVRPFVGFKRPLMDPEVVKAQPAAFKDFEEPLKTVLIDNPLSKISQKIGKETVVTDLDDMLLLIEAQKKPSGLPSISADVQQLFRAEIEEADGTGAKMKLCRAELADPQRKNTFRKIAAMDVMVELLGTDALEDLVPYLGHDYWRLREHSRKLASELVTIGGESQLAALFPATQDPAAAAGILEVFAESEADSGLELAEEAMGHAEPVVRGAAVTTLFTLGGEEKLPDVLSHMKAAETIEDLLGCEEALLSMRADAAHVDRVRDALIGMLDGASPDLGRSIYYVLGQLADPASIAHLEMVAKGDDLTVLNDVVFALSYSPSRDVDRVMLELAAMDKRTAEVVGSQSVRRLVLGPKGYGDLTGDERMDFAEAMLKIVLDGKVIAYLGKVHEARAMRALMYCLEKGVSGAADSLITCAEGLGKLSDKDSKIAAEALQDVIEYIEVTHLRGGPQAHMRKEDKYAEWKALQARAGKVLLKVHQPDKAPIPTFDPLDLDP</sequence>
<evidence type="ECO:0000256" key="2">
    <source>
        <dbReference type="SAM" id="SignalP"/>
    </source>
</evidence>
<gene>
    <name evidence="3" type="ORF">HAHE_01840</name>
</gene>
<organism evidence="3 4">
    <name type="scientific">Haloferula helveola</name>
    <dbReference type="NCBI Taxonomy" id="490095"/>
    <lineage>
        <taxon>Bacteria</taxon>
        <taxon>Pseudomonadati</taxon>
        <taxon>Verrucomicrobiota</taxon>
        <taxon>Verrucomicrobiia</taxon>
        <taxon>Verrucomicrobiales</taxon>
        <taxon>Verrucomicrobiaceae</taxon>
        <taxon>Haloferula</taxon>
    </lineage>
</organism>
<dbReference type="InterPro" id="IPR046255">
    <property type="entry name" value="DUF6288"/>
</dbReference>
<evidence type="ECO:0000256" key="1">
    <source>
        <dbReference type="SAM" id="MobiDB-lite"/>
    </source>
</evidence>
<feature type="chain" id="PRO_5045939710" description="PDZ domain-containing protein" evidence="2">
    <location>
        <begin position="23"/>
        <end position="1326"/>
    </location>
</feature>
<feature type="signal peptide" evidence="2">
    <location>
        <begin position="1"/>
        <end position="22"/>
    </location>
</feature>
<name>A0ABM7R6S8_9BACT</name>
<dbReference type="InterPro" id="IPR016024">
    <property type="entry name" value="ARM-type_fold"/>
</dbReference>
<dbReference type="EMBL" id="AP024702">
    <property type="protein sequence ID" value="BCX46276.1"/>
    <property type="molecule type" value="Genomic_DNA"/>
</dbReference>
<dbReference type="Gene3D" id="1.25.10.10">
    <property type="entry name" value="Leucine-rich Repeat Variant"/>
    <property type="match status" value="2"/>
</dbReference>
<dbReference type="InterPro" id="IPR011989">
    <property type="entry name" value="ARM-like"/>
</dbReference>
<dbReference type="RefSeq" id="WP_338687732.1">
    <property type="nucleotide sequence ID" value="NZ_AP024702.1"/>
</dbReference>
<evidence type="ECO:0008006" key="5">
    <source>
        <dbReference type="Google" id="ProtNLM"/>
    </source>
</evidence>
<keyword evidence="2" id="KW-0732">Signal</keyword>